<evidence type="ECO:0000313" key="2">
    <source>
        <dbReference type="EMBL" id="JAT14233.1"/>
    </source>
</evidence>
<protein>
    <submittedName>
        <fullName evidence="2">Uncharacterized protein</fullName>
    </submittedName>
</protein>
<accession>A0A1B6KS11</accession>
<proteinExistence type="predicted"/>
<organism evidence="2">
    <name type="scientific">Graphocephala atropunctata</name>
    <dbReference type="NCBI Taxonomy" id="36148"/>
    <lineage>
        <taxon>Eukaryota</taxon>
        <taxon>Metazoa</taxon>
        <taxon>Ecdysozoa</taxon>
        <taxon>Arthropoda</taxon>
        <taxon>Hexapoda</taxon>
        <taxon>Insecta</taxon>
        <taxon>Pterygota</taxon>
        <taxon>Neoptera</taxon>
        <taxon>Paraneoptera</taxon>
        <taxon>Hemiptera</taxon>
        <taxon>Auchenorrhyncha</taxon>
        <taxon>Membracoidea</taxon>
        <taxon>Cicadellidae</taxon>
        <taxon>Cicadellinae</taxon>
        <taxon>Cicadellini</taxon>
        <taxon>Graphocephala</taxon>
    </lineage>
</organism>
<sequence length="115" mass="12729">MSSPNKNKCSDPTPVKKSLLRFPLRKSLNQQPLSAAKVKSPKATKCSPSLKRLRDSPRTLAARNSTALVSSTTQPSRLSPFRVRSNAPGAIPRNHSPSDHRDDMMRRICQVFGPH</sequence>
<feature type="region of interest" description="Disordered" evidence="1">
    <location>
        <begin position="1"/>
        <end position="103"/>
    </location>
</feature>
<dbReference type="AlphaFoldDB" id="A0A1B6KS11"/>
<name>A0A1B6KS11_9HEMI</name>
<evidence type="ECO:0000256" key="1">
    <source>
        <dbReference type="SAM" id="MobiDB-lite"/>
    </source>
</evidence>
<gene>
    <name evidence="2" type="ORF">g.18561</name>
</gene>
<reference evidence="2" key="1">
    <citation type="submission" date="2015-11" db="EMBL/GenBank/DDBJ databases">
        <title>De novo transcriptome assembly of four potential Pierce s Disease insect vectors from Arizona vineyards.</title>
        <authorList>
            <person name="Tassone E.E."/>
        </authorList>
    </citation>
    <scope>NUCLEOTIDE SEQUENCE</scope>
</reference>
<feature type="compositionally biased region" description="Polar residues" evidence="1">
    <location>
        <begin position="62"/>
        <end position="77"/>
    </location>
</feature>
<dbReference type="EMBL" id="GEBQ01025744">
    <property type="protein sequence ID" value="JAT14233.1"/>
    <property type="molecule type" value="Transcribed_RNA"/>
</dbReference>